<dbReference type="RefSeq" id="WP_130288391.1">
    <property type="nucleotide sequence ID" value="NZ_SHKL01000001.1"/>
</dbReference>
<proteinExistence type="predicted"/>
<dbReference type="Proteomes" id="UP000291591">
    <property type="component" value="Unassembled WGS sequence"/>
</dbReference>
<dbReference type="Gene3D" id="3.30.530.20">
    <property type="match status" value="1"/>
</dbReference>
<dbReference type="OrthoDB" id="5951835at2"/>
<sequence length="157" mass="16854">MGIISTASETAFTESPEAIYDVVTDPRNWPKAYPGSGAIEGVDTLPLQVGDTWSESGVLGDLPVRYTWRLITAVRPTKWVFQSIDLLAQNHDGTGGFPGVTTIAYTFSSPGSGVTLFHRSMTTEVSKHAAIPDQVVLAHQPGAIDAYHDAIGKLLQQ</sequence>
<protein>
    <recommendedName>
        <fullName evidence="3">Polyketide cyclase/dehydrase/lipid transport protein</fullName>
    </recommendedName>
</protein>
<evidence type="ECO:0000313" key="2">
    <source>
        <dbReference type="Proteomes" id="UP000291591"/>
    </source>
</evidence>
<keyword evidence="2" id="KW-1185">Reference proteome</keyword>
<name>A0A4Q7UUH0_PSEST</name>
<dbReference type="AlphaFoldDB" id="A0A4Q7UUH0"/>
<dbReference type="CDD" id="cd07812">
    <property type="entry name" value="SRPBCC"/>
    <property type="match status" value="1"/>
</dbReference>
<organism evidence="1 2">
    <name type="scientific">Pseudonocardia sediminis</name>
    <dbReference type="NCBI Taxonomy" id="1397368"/>
    <lineage>
        <taxon>Bacteria</taxon>
        <taxon>Bacillati</taxon>
        <taxon>Actinomycetota</taxon>
        <taxon>Actinomycetes</taxon>
        <taxon>Pseudonocardiales</taxon>
        <taxon>Pseudonocardiaceae</taxon>
        <taxon>Pseudonocardia</taxon>
    </lineage>
</organism>
<comment type="caution">
    <text evidence="1">The sequence shown here is derived from an EMBL/GenBank/DDBJ whole genome shotgun (WGS) entry which is preliminary data.</text>
</comment>
<dbReference type="EMBL" id="SHKL01000001">
    <property type="protein sequence ID" value="RZT83673.1"/>
    <property type="molecule type" value="Genomic_DNA"/>
</dbReference>
<evidence type="ECO:0008006" key="3">
    <source>
        <dbReference type="Google" id="ProtNLM"/>
    </source>
</evidence>
<dbReference type="InterPro" id="IPR023393">
    <property type="entry name" value="START-like_dom_sf"/>
</dbReference>
<reference evidence="1 2" key="1">
    <citation type="submission" date="2019-02" db="EMBL/GenBank/DDBJ databases">
        <title>Sequencing the genomes of 1000 actinobacteria strains.</title>
        <authorList>
            <person name="Klenk H.-P."/>
        </authorList>
    </citation>
    <scope>NUCLEOTIDE SEQUENCE [LARGE SCALE GENOMIC DNA]</scope>
    <source>
        <strain evidence="1 2">DSM 45779</strain>
    </source>
</reference>
<accession>A0A4Q7UUH0</accession>
<dbReference type="SUPFAM" id="SSF55961">
    <property type="entry name" value="Bet v1-like"/>
    <property type="match status" value="1"/>
</dbReference>
<evidence type="ECO:0000313" key="1">
    <source>
        <dbReference type="EMBL" id="RZT83673.1"/>
    </source>
</evidence>
<gene>
    <name evidence="1" type="ORF">EV383_0485</name>
</gene>